<dbReference type="GO" id="GO:0016020">
    <property type="term" value="C:membrane"/>
    <property type="evidence" value="ECO:0007669"/>
    <property type="project" value="UniProtKB-SubCell"/>
</dbReference>
<feature type="transmembrane region" description="Helical" evidence="5">
    <location>
        <begin position="237"/>
        <end position="253"/>
    </location>
</feature>
<name>A0A511BQF3_9PROT</name>
<reference evidence="7 8" key="1">
    <citation type="submission" date="2019-07" db="EMBL/GenBank/DDBJ databases">
        <title>Whole genome shotgun sequence of Swaminathania salitolerans NBRC 104436.</title>
        <authorList>
            <person name="Hosoyama A."/>
            <person name="Uohara A."/>
            <person name="Ohji S."/>
            <person name="Ichikawa N."/>
        </authorList>
    </citation>
    <scope>NUCLEOTIDE SEQUENCE [LARGE SCALE GENOMIC DNA]</scope>
    <source>
        <strain evidence="7 8">NBRC 104436</strain>
    </source>
</reference>
<sequence length="456" mass="49565">MTSSQKLTTVLDRTGQALTLLLPIFLTHGRLFSEICMDGLALGLLLRSTNGLGWHWSHGLWFRMALLWWGWQIVCSLPGIGLGSGQALTQACLAIRFPLMAAALESWTLRDEVTRRRMVRVLVACCLYFAFQFVLQATTGRNLFGYPRFIDGTLTGPYAHPRAAAPFSRLVLPVMMLACAWLVARSTPVSSSRTAGGESTPGHTGHSGRFGRIGAFVGMSLLALAVIALMILAGQRIPMALTLLGIGICALFYRPLRPAAWVGLCGLPVLVLLARMVSPGSFHHLVILARFQLTHFWQSHYGLLFTRAVVMAQAHPLTGLGYDAFRHACADPLYRHGLSWMSTAPDGGGTVICVQHAHNHLLQAVTNAGLPGLVLFIALVLACLRALWPVKGPRHAWRIGLFAAFFVQEWPLASASDFLNLPLGGWAFMLLGVGLAEAASVRHTDAVLYPQATSMN</sequence>
<evidence type="ECO:0000256" key="3">
    <source>
        <dbReference type="ARBA" id="ARBA00022989"/>
    </source>
</evidence>
<evidence type="ECO:0000256" key="4">
    <source>
        <dbReference type="ARBA" id="ARBA00023136"/>
    </source>
</evidence>
<feature type="transmembrane region" description="Helical" evidence="5">
    <location>
        <begin position="260"/>
        <end position="278"/>
    </location>
</feature>
<feature type="transmembrane region" description="Helical" evidence="5">
    <location>
        <begin position="213"/>
        <end position="231"/>
    </location>
</feature>
<dbReference type="Proteomes" id="UP000321405">
    <property type="component" value="Unassembled WGS sequence"/>
</dbReference>
<dbReference type="PANTHER" id="PTHR37422">
    <property type="entry name" value="TEICHURONIC ACID BIOSYNTHESIS PROTEIN TUAE"/>
    <property type="match status" value="1"/>
</dbReference>
<proteinExistence type="predicted"/>
<keyword evidence="2 5" id="KW-0812">Transmembrane</keyword>
<organism evidence="7 8">
    <name type="scientific">Swaminathania salitolerans</name>
    <dbReference type="NCBI Taxonomy" id="182838"/>
    <lineage>
        <taxon>Bacteria</taxon>
        <taxon>Pseudomonadati</taxon>
        <taxon>Pseudomonadota</taxon>
        <taxon>Alphaproteobacteria</taxon>
        <taxon>Acetobacterales</taxon>
        <taxon>Acetobacteraceae</taxon>
        <taxon>Swaminathania</taxon>
    </lineage>
</organism>
<dbReference type="InterPro" id="IPR007016">
    <property type="entry name" value="O-antigen_ligase-rel_domated"/>
</dbReference>
<evidence type="ECO:0000313" key="8">
    <source>
        <dbReference type="Proteomes" id="UP000321405"/>
    </source>
</evidence>
<feature type="transmembrane region" description="Helical" evidence="5">
    <location>
        <begin position="121"/>
        <end position="144"/>
    </location>
</feature>
<comment type="subcellular location">
    <subcellularLocation>
        <location evidence="1">Membrane</location>
        <topology evidence="1">Multi-pass membrane protein</topology>
    </subcellularLocation>
</comment>
<keyword evidence="4 5" id="KW-0472">Membrane</keyword>
<evidence type="ECO:0000256" key="1">
    <source>
        <dbReference type="ARBA" id="ARBA00004141"/>
    </source>
</evidence>
<feature type="transmembrane region" description="Helical" evidence="5">
    <location>
        <begin position="368"/>
        <end position="388"/>
    </location>
</feature>
<comment type="caution">
    <text evidence="7">The sequence shown here is derived from an EMBL/GenBank/DDBJ whole genome shotgun (WGS) entry which is preliminary data.</text>
</comment>
<dbReference type="PANTHER" id="PTHR37422:SF13">
    <property type="entry name" value="LIPOPOLYSACCHARIDE BIOSYNTHESIS PROTEIN PA4999-RELATED"/>
    <property type="match status" value="1"/>
</dbReference>
<keyword evidence="3 5" id="KW-1133">Transmembrane helix</keyword>
<dbReference type="InterPro" id="IPR051533">
    <property type="entry name" value="WaaL-like"/>
</dbReference>
<evidence type="ECO:0000256" key="5">
    <source>
        <dbReference type="SAM" id="Phobius"/>
    </source>
</evidence>
<evidence type="ECO:0000313" key="7">
    <source>
        <dbReference type="EMBL" id="GEL02571.1"/>
    </source>
</evidence>
<dbReference type="RefSeq" id="WP_147093634.1">
    <property type="nucleotide sequence ID" value="NZ_BJVC01000003.1"/>
</dbReference>
<gene>
    <name evidence="7" type="ORF">SSA02_17340</name>
</gene>
<feature type="transmembrane region" description="Helical" evidence="5">
    <location>
        <begin position="164"/>
        <end position="184"/>
    </location>
</feature>
<keyword evidence="8" id="KW-1185">Reference proteome</keyword>
<feature type="domain" description="O-antigen ligase-related" evidence="6">
    <location>
        <begin position="222"/>
        <end position="377"/>
    </location>
</feature>
<dbReference type="Pfam" id="PF04932">
    <property type="entry name" value="Wzy_C"/>
    <property type="match status" value="1"/>
</dbReference>
<evidence type="ECO:0000259" key="6">
    <source>
        <dbReference type="Pfam" id="PF04932"/>
    </source>
</evidence>
<dbReference type="EMBL" id="BJVC01000003">
    <property type="protein sequence ID" value="GEL02571.1"/>
    <property type="molecule type" value="Genomic_DNA"/>
</dbReference>
<protein>
    <recommendedName>
        <fullName evidence="6">O-antigen ligase-related domain-containing protein</fullName>
    </recommendedName>
</protein>
<dbReference type="AlphaFoldDB" id="A0A511BQF3"/>
<evidence type="ECO:0000256" key="2">
    <source>
        <dbReference type="ARBA" id="ARBA00022692"/>
    </source>
</evidence>
<dbReference type="OrthoDB" id="5801261at2"/>
<accession>A0A511BQF3</accession>